<dbReference type="GO" id="GO:0005634">
    <property type="term" value="C:nucleus"/>
    <property type="evidence" value="ECO:0007669"/>
    <property type="project" value="UniProtKB-SubCell"/>
</dbReference>
<dbReference type="InterPro" id="IPR003340">
    <property type="entry name" value="B3_DNA-bd"/>
</dbReference>
<gene>
    <name evidence="7" type="ORF">EZV62_011412</name>
</gene>
<dbReference type="PROSITE" id="PS50863">
    <property type="entry name" value="B3"/>
    <property type="match status" value="1"/>
</dbReference>
<keyword evidence="5" id="KW-0539">Nucleus</keyword>
<dbReference type="Gene3D" id="2.40.330.10">
    <property type="entry name" value="DNA-binding pseudobarrel domain"/>
    <property type="match status" value="2"/>
</dbReference>
<evidence type="ECO:0000313" key="7">
    <source>
        <dbReference type="EMBL" id="TXG64418.1"/>
    </source>
</evidence>
<feature type="domain" description="TF-B3" evidence="6">
    <location>
        <begin position="10"/>
        <end position="103"/>
    </location>
</feature>
<evidence type="ECO:0000259" key="6">
    <source>
        <dbReference type="PROSITE" id="PS50863"/>
    </source>
</evidence>
<dbReference type="OrthoDB" id="623918at2759"/>
<dbReference type="SUPFAM" id="SSF101936">
    <property type="entry name" value="DNA-binding pseudobarrel domain"/>
    <property type="match status" value="2"/>
</dbReference>
<dbReference type="EMBL" id="VAHF01000004">
    <property type="protein sequence ID" value="TXG64418.1"/>
    <property type="molecule type" value="Genomic_DNA"/>
</dbReference>
<evidence type="ECO:0000256" key="4">
    <source>
        <dbReference type="ARBA" id="ARBA00023163"/>
    </source>
</evidence>
<name>A0A5C7I5Z6_9ROSI</name>
<accession>A0A5C7I5Z6</accession>
<evidence type="ECO:0000256" key="2">
    <source>
        <dbReference type="ARBA" id="ARBA00023015"/>
    </source>
</evidence>
<evidence type="ECO:0000256" key="1">
    <source>
        <dbReference type="ARBA" id="ARBA00004123"/>
    </source>
</evidence>
<dbReference type="CDD" id="cd10017">
    <property type="entry name" value="B3_DNA"/>
    <property type="match status" value="1"/>
</dbReference>
<comment type="subcellular location">
    <subcellularLocation>
        <location evidence="1">Nucleus</location>
    </subcellularLocation>
</comment>
<evidence type="ECO:0000313" key="8">
    <source>
        <dbReference type="Proteomes" id="UP000323000"/>
    </source>
</evidence>
<dbReference type="SMART" id="SM01019">
    <property type="entry name" value="B3"/>
    <property type="match status" value="2"/>
</dbReference>
<dbReference type="AlphaFoldDB" id="A0A5C7I5Z6"/>
<proteinExistence type="predicted"/>
<comment type="caution">
    <text evidence="7">The sequence shown here is derived from an EMBL/GenBank/DDBJ whole genome shotgun (WGS) entry which is preliminary data.</text>
</comment>
<organism evidence="7 8">
    <name type="scientific">Acer yangbiense</name>
    <dbReference type="NCBI Taxonomy" id="1000413"/>
    <lineage>
        <taxon>Eukaryota</taxon>
        <taxon>Viridiplantae</taxon>
        <taxon>Streptophyta</taxon>
        <taxon>Embryophyta</taxon>
        <taxon>Tracheophyta</taxon>
        <taxon>Spermatophyta</taxon>
        <taxon>Magnoliopsida</taxon>
        <taxon>eudicotyledons</taxon>
        <taxon>Gunneridae</taxon>
        <taxon>Pentapetalae</taxon>
        <taxon>rosids</taxon>
        <taxon>malvids</taxon>
        <taxon>Sapindales</taxon>
        <taxon>Sapindaceae</taxon>
        <taxon>Hippocastanoideae</taxon>
        <taxon>Acereae</taxon>
        <taxon>Acer</taxon>
    </lineage>
</organism>
<keyword evidence="2" id="KW-0805">Transcription regulation</keyword>
<keyword evidence="3" id="KW-0238">DNA-binding</keyword>
<evidence type="ECO:0000256" key="5">
    <source>
        <dbReference type="ARBA" id="ARBA00023242"/>
    </source>
</evidence>
<dbReference type="Pfam" id="PF02362">
    <property type="entry name" value="B3"/>
    <property type="match status" value="1"/>
</dbReference>
<dbReference type="Proteomes" id="UP000323000">
    <property type="component" value="Chromosome 4"/>
</dbReference>
<dbReference type="PANTHER" id="PTHR31920">
    <property type="entry name" value="B3 DOMAIN-CONTAINING"/>
    <property type="match status" value="1"/>
</dbReference>
<dbReference type="GO" id="GO:0003677">
    <property type="term" value="F:DNA binding"/>
    <property type="evidence" value="ECO:0007669"/>
    <property type="project" value="UniProtKB-KW"/>
</dbReference>
<evidence type="ECO:0000256" key="3">
    <source>
        <dbReference type="ARBA" id="ARBA00023125"/>
    </source>
</evidence>
<dbReference type="PANTHER" id="PTHR31920:SF51">
    <property type="entry name" value="BINDING PROTEIN, PUTATIVE-RELATED"/>
    <property type="match status" value="1"/>
</dbReference>
<keyword evidence="4" id="KW-0804">Transcription</keyword>
<dbReference type="InterPro" id="IPR015300">
    <property type="entry name" value="DNA-bd_pseudobarrel_sf"/>
</dbReference>
<sequence length="367" mass="42176">MATATDTPSNFFKVILPQTLEDKNLRIPEKFTRKFGDELSDVAMLRVPNGRVWHLGITKDGSKISFNDGWHDFVEYHSICAGYFLVFKYGRNSNFDVLILDKTSCEIQYPCNGESNKQKSVHQYEIKREDSVETMEDLRTPNHPSTSLKKKDFRSCSKICLKPPSKQNQAKPSFRSAPVTKRGRKCAAASLESTPTQEYGMETRMMKKCKMEKLMEINESNVAAEKHGFALLEEMGIFVSRKFTGLSAEEKARMINVGESIKPKSPSFMIILRSKGIAKRTVFVPYEFAIKYLSRDVKFIKLRVQGSVREWPVRICWRQCGGPSMRWYKWKNLAGLSKDQTKLEDGDICLFEIIRKKDMLLKVSVFP</sequence>
<reference evidence="8" key="1">
    <citation type="journal article" date="2019" name="Gigascience">
        <title>De novo genome assembly of the endangered Acer yangbiense, a plant species with extremely small populations endemic to Yunnan Province, China.</title>
        <authorList>
            <person name="Yang J."/>
            <person name="Wariss H.M."/>
            <person name="Tao L."/>
            <person name="Zhang R."/>
            <person name="Yun Q."/>
            <person name="Hollingsworth P."/>
            <person name="Dao Z."/>
            <person name="Luo G."/>
            <person name="Guo H."/>
            <person name="Ma Y."/>
            <person name="Sun W."/>
        </authorList>
    </citation>
    <scope>NUCLEOTIDE SEQUENCE [LARGE SCALE GENOMIC DNA]</scope>
    <source>
        <strain evidence="8">cv. Malutang</strain>
    </source>
</reference>
<protein>
    <recommendedName>
        <fullName evidence="6">TF-B3 domain-containing protein</fullName>
    </recommendedName>
</protein>
<dbReference type="InterPro" id="IPR050655">
    <property type="entry name" value="Plant_B3_domain"/>
</dbReference>
<keyword evidence="8" id="KW-1185">Reference proteome</keyword>